<accession>A0A210Q7D0</accession>
<evidence type="ECO:0000259" key="2">
    <source>
        <dbReference type="PROSITE" id="PS50209"/>
    </source>
</evidence>
<feature type="coiled-coil region" evidence="1">
    <location>
        <begin position="91"/>
        <end position="118"/>
    </location>
</feature>
<dbReference type="InterPro" id="IPR011029">
    <property type="entry name" value="DEATH-like_dom_sf"/>
</dbReference>
<gene>
    <name evidence="3" type="ORF">KP79_PYT23840</name>
</gene>
<dbReference type="SUPFAM" id="SSF47986">
    <property type="entry name" value="DEATH domain"/>
    <property type="match status" value="1"/>
</dbReference>
<reference evidence="3 4" key="1">
    <citation type="journal article" date="2017" name="Nat. Ecol. Evol.">
        <title>Scallop genome provides insights into evolution of bilaterian karyotype and development.</title>
        <authorList>
            <person name="Wang S."/>
            <person name="Zhang J."/>
            <person name="Jiao W."/>
            <person name="Li J."/>
            <person name="Xun X."/>
            <person name="Sun Y."/>
            <person name="Guo X."/>
            <person name="Huan P."/>
            <person name="Dong B."/>
            <person name="Zhang L."/>
            <person name="Hu X."/>
            <person name="Sun X."/>
            <person name="Wang J."/>
            <person name="Zhao C."/>
            <person name="Wang Y."/>
            <person name="Wang D."/>
            <person name="Huang X."/>
            <person name="Wang R."/>
            <person name="Lv J."/>
            <person name="Li Y."/>
            <person name="Zhang Z."/>
            <person name="Liu B."/>
            <person name="Lu W."/>
            <person name="Hui Y."/>
            <person name="Liang J."/>
            <person name="Zhou Z."/>
            <person name="Hou R."/>
            <person name="Li X."/>
            <person name="Liu Y."/>
            <person name="Li H."/>
            <person name="Ning X."/>
            <person name="Lin Y."/>
            <person name="Zhao L."/>
            <person name="Xing Q."/>
            <person name="Dou J."/>
            <person name="Li Y."/>
            <person name="Mao J."/>
            <person name="Guo H."/>
            <person name="Dou H."/>
            <person name="Li T."/>
            <person name="Mu C."/>
            <person name="Jiang W."/>
            <person name="Fu Q."/>
            <person name="Fu X."/>
            <person name="Miao Y."/>
            <person name="Liu J."/>
            <person name="Yu Q."/>
            <person name="Li R."/>
            <person name="Liao H."/>
            <person name="Li X."/>
            <person name="Kong Y."/>
            <person name="Jiang Z."/>
            <person name="Chourrout D."/>
            <person name="Li R."/>
            <person name="Bao Z."/>
        </authorList>
    </citation>
    <scope>NUCLEOTIDE SEQUENCE [LARGE SCALE GENOMIC DNA]</scope>
    <source>
        <strain evidence="3 4">PY_sf001</strain>
    </source>
</reference>
<dbReference type="AlphaFoldDB" id="A0A210Q7D0"/>
<name>A0A210Q7D0_MIZYE</name>
<protein>
    <submittedName>
        <fullName evidence="3">Death domain-containing protein CRADD</fullName>
    </submittedName>
</protein>
<evidence type="ECO:0000256" key="1">
    <source>
        <dbReference type="SAM" id="Coils"/>
    </source>
</evidence>
<dbReference type="PANTHER" id="PTHR15034:SF5">
    <property type="entry name" value="DEATH DOMAIN-CONTAINING PROTEIN CRADD"/>
    <property type="match status" value="1"/>
</dbReference>
<proteinExistence type="predicted"/>
<dbReference type="InterPro" id="IPR001315">
    <property type="entry name" value="CARD"/>
</dbReference>
<feature type="coiled-coil region" evidence="1">
    <location>
        <begin position="240"/>
        <end position="313"/>
    </location>
</feature>
<dbReference type="EMBL" id="NEDP02004717">
    <property type="protein sequence ID" value="OWF44625.1"/>
    <property type="molecule type" value="Genomic_DNA"/>
</dbReference>
<dbReference type="PANTHER" id="PTHR15034">
    <property type="entry name" value="DEATH DOMAIN-CONTAINING PROTEIN CRADD"/>
    <property type="match status" value="1"/>
</dbReference>
<evidence type="ECO:0000313" key="3">
    <source>
        <dbReference type="EMBL" id="OWF44625.1"/>
    </source>
</evidence>
<dbReference type="InterPro" id="IPR037939">
    <property type="entry name" value="CRADD"/>
</dbReference>
<organism evidence="3 4">
    <name type="scientific">Mizuhopecten yessoensis</name>
    <name type="common">Japanese scallop</name>
    <name type="synonym">Patinopecten yessoensis</name>
    <dbReference type="NCBI Taxonomy" id="6573"/>
    <lineage>
        <taxon>Eukaryota</taxon>
        <taxon>Metazoa</taxon>
        <taxon>Spiralia</taxon>
        <taxon>Lophotrochozoa</taxon>
        <taxon>Mollusca</taxon>
        <taxon>Bivalvia</taxon>
        <taxon>Autobranchia</taxon>
        <taxon>Pteriomorphia</taxon>
        <taxon>Pectinida</taxon>
        <taxon>Pectinoidea</taxon>
        <taxon>Pectinidae</taxon>
        <taxon>Mizuhopecten</taxon>
    </lineage>
</organism>
<dbReference type="GO" id="GO:0002020">
    <property type="term" value="F:protease binding"/>
    <property type="evidence" value="ECO:0007669"/>
    <property type="project" value="InterPro"/>
</dbReference>
<dbReference type="OrthoDB" id="6089000at2759"/>
<dbReference type="CDD" id="cd01671">
    <property type="entry name" value="CARD"/>
    <property type="match status" value="1"/>
</dbReference>
<dbReference type="Pfam" id="PF00619">
    <property type="entry name" value="CARD"/>
    <property type="match status" value="1"/>
</dbReference>
<dbReference type="PROSITE" id="PS50209">
    <property type="entry name" value="CARD"/>
    <property type="match status" value="1"/>
</dbReference>
<keyword evidence="4" id="KW-1185">Reference proteome</keyword>
<sequence>MRLLEMDSQEKATLQNCRNCLIEDLDPTKCFLAQLHYSNILTEDQRDRVDKQMTRQDKVVTLMEILPRRGPRAFRQFVQVLKTDYNWISEKMEAELNIQEYTQRIRNAVEERMRLNGEILRDKDYILKVLSETIVPIVLQEVSYISPTEGPSEALDQPLKDLISDHLIPLIKGPNRGKLKLDSLHYETLLTKISDLLGELAKRCRTSLGLDSEDEAYKEYSIPQLIEKRLTDMKVEILAMKKETKKVKKVEEKLTAENQKYKTETKNFKDEVKRLKSDNQTCRQECKKLKDDLKKSKTESEKLRLEVNNLKELLDSNGIDLRISSEFLYT</sequence>
<dbReference type="GO" id="GO:0070513">
    <property type="term" value="F:death domain binding"/>
    <property type="evidence" value="ECO:0007669"/>
    <property type="project" value="InterPro"/>
</dbReference>
<dbReference type="Proteomes" id="UP000242188">
    <property type="component" value="Unassembled WGS sequence"/>
</dbReference>
<dbReference type="GO" id="GO:0042981">
    <property type="term" value="P:regulation of apoptotic process"/>
    <property type="evidence" value="ECO:0007669"/>
    <property type="project" value="InterPro"/>
</dbReference>
<dbReference type="Gene3D" id="1.10.533.10">
    <property type="entry name" value="Death Domain, Fas"/>
    <property type="match status" value="1"/>
</dbReference>
<feature type="domain" description="CARD" evidence="2">
    <location>
        <begin position="6"/>
        <end position="82"/>
    </location>
</feature>
<evidence type="ECO:0000313" key="4">
    <source>
        <dbReference type="Proteomes" id="UP000242188"/>
    </source>
</evidence>
<keyword evidence="1" id="KW-0175">Coiled coil</keyword>
<comment type="caution">
    <text evidence="3">The sequence shown here is derived from an EMBL/GenBank/DDBJ whole genome shotgun (WGS) entry which is preliminary data.</text>
</comment>